<dbReference type="NCBIfam" id="NF047328">
    <property type="entry name" value="OMP_TP0733"/>
    <property type="match status" value="1"/>
</dbReference>
<evidence type="ECO:0000256" key="1">
    <source>
        <dbReference type="SAM" id="SignalP"/>
    </source>
</evidence>
<accession>A0A3P3XF20</accession>
<dbReference type="EMBL" id="FWDM01000002">
    <property type="protein sequence ID" value="SLM09797.1"/>
    <property type="molecule type" value="Genomic_DNA"/>
</dbReference>
<reference evidence="2" key="1">
    <citation type="submission" date="2017-02" db="EMBL/GenBank/DDBJ databases">
        <authorList>
            <person name="Regsiter A."/>
            <person name="William W."/>
        </authorList>
    </citation>
    <scope>NUCLEOTIDE SEQUENCE</scope>
    <source>
        <strain evidence="2">Bib</strain>
    </source>
</reference>
<evidence type="ECO:0000313" key="2">
    <source>
        <dbReference type="EMBL" id="SLM09797.1"/>
    </source>
</evidence>
<organism evidence="2">
    <name type="scientific">uncultured spirochete</name>
    <dbReference type="NCBI Taxonomy" id="156406"/>
    <lineage>
        <taxon>Bacteria</taxon>
        <taxon>Pseudomonadati</taxon>
        <taxon>Spirochaetota</taxon>
        <taxon>Spirochaetia</taxon>
        <taxon>Spirochaetales</taxon>
        <taxon>environmental samples</taxon>
    </lineage>
</organism>
<keyword evidence="1" id="KW-0732">Signal</keyword>
<sequence>MKKKLVAAAIVLLVLCIGMVWAQDSADPFAANRKKGSQSIEISPGGFLPLFVLDSNFAMISTPNMSPGAAFSVLYRYMLGKNLGVGGSIAGSFVTTVGGRTLFLAPVCVSSTWVFGTDPMEFDISAEIGMNVMRLSGNGIISPIAKLGGGISRYISESWSIGGKLMWWFVPELHLGSYANLNSYASFLEFSIGAQYLF</sequence>
<feature type="signal peptide" evidence="1">
    <location>
        <begin position="1"/>
        <end position="22"/>
    </location>
</feature>
<evidence type="ECO:0008006" key="3">
    <source>
        <dbReference type="Google" id="ProtNLM"/>
    </source>
</evidence>
<protein>
    <recommendedName>
        <fullName evidence="3">Outer membrane protein beta-barrel domain-containing protein</fullName>
    </recommendedName>
</protein>
<name>A0A3P3XF20_9SPIR</name>
<feature type="chain" id="PRO_5018090302" description="Outer membrane protein beta-barrel domain-containing protein" evidence="1">
    <location>
        <begin position="23"/>
        <end position="198"/>
    </location>
</feature>
<gene>
    <name evidence="2" type="ORF">SPIROBIBN47_100027</name>
</gene>
<dbReference type="AlphaFoldDB" id="A0A3P3XF20"/>
<proteinExistence type="predicted"/>